<dbReference type="Proteomes" id="UP000187151">
    <property type="component" value="Unassembled WGS sequence"/>
</dbReference>
<evidence type="ECO:0000259" key="2">
    <source>
        <dbReference type="Pfam" id="PF06722"/>
    </source>
</evidence>
<name>A0ABX3G057_9ACTN</name>
<dbReference type="RefSeq" id="WP_076045215.1">
    <property type="nucleotide sequence ID" value="NZ_MQUR01000049.1"/>
</dbReference>
<keyword evidence="1" id="KW-0808">Transferase</keyword>
<dbReference type="CDD" id="cd03784">
    <property type="entry name" value="GT1_Gtf-like"/>
    <property type="match status" value="1"/>
</dbReference>
<evidence type="ECO:0000256" key="1">
    <source>
        <dbReference type="ARBA" id="ARBA00022679"/>
    </source>
</evidence>
<dbReference type="PANTHER" id="PTHR48050:SF13">
    <property type="entry name" value="STEROL 3-BETA-GLUCOSYLTRANSFERASE UGT80A2"/>
    <property type="match status" value="1"/>
</dbReference>
<dbReference type="EMBL" id="MQUR01000049">
    <property type="protein sequence ID" value="OLZ63439.1"/>
    <property type="molecule type" value="Genomic_DNA"/>
</dbReference>
<protein>
    <recommendedName>
        <fullName evidence="2">Erythromycin biosynthesis protein CIII-like C-terminal domain-containing protein</fullName>
    </recommendedName>
</protein>
<keyword evidence="4" id="KW-1185">Reference proteome</keyword>
<dbReference type="InterPro" id="IPR002213">
    <property type="entry name" value="UDP_glucos_trans"/>
</dbReference>
<comment type="caution">
    <text evidence="3">The sequence shown here is derived from an EMBL/GenBank/DDBJ whole genome shotgun (WGS) entry which is preliminary data.</text>
</comment>
<dbReference type="InterPro" id="IPR010610">
    <property type="entry name" value="EryCIII-like_C"/>
</dbReference>
<evidence type="ECO:0000313" key="4">
    <source>
        <dbReference type="Proteomes" id="UP000187151"/>
    </source>
</evidence>
<organism evidence="3 4">
    <name type="scientific">Streptomyces amritsarensis</name>
    <dbReference type="NCBI Taxonomy" id="681158"/>
    <lineage>
        <taxon>Bacteria</taxon>
        <taxon>Bacillati</taxon>
        <taxon>Actinomycetota</taxon>
        <taxon>Actinomycetes</taxon>
        <taxon>Kitasatosporales</taxon>
        <taxon>Streptomycetaceae</taxon>
        <taxon>Streptomyces</taxon>
    </lineage>
</organism>
<proteinExistence type="predicted"/>
<sequence length="415" mass="45478">MDPTPPAMNPSPHPRRILLATWGSTGDIAPYTGIATALRSAGHHLTVLTSSRYAPLFRAHHLDVHALPLDDHEDAIGRSPSRRARIGNAQDMAVIAAQGMLAEAEKPLDLVLAHPLLHPQAAVLARGLRVPCVGLYTVTHAMMLPRLLGPASACRYTLADVAARLALSPLYQPAVALLHRELGLATRLTTRLAAFHGTEPIRYGINPGLTPLPALRHPRHRAVGHWRPATEPGWTPDPLLEDFLAAGPPPVYFGFGSMSDFDADRLLLAITRTVRRLRIRAVVQSGWAQLNSRQEDLITVGACPHTWLFPRMRAAVHHAGPGTLHACLEAGTPAVPVPVTYDQPFWATRLKTLGLTPTALPVRQLDEHRLTTALEELLANPRYRQRTQHWARKLQDHDGTTALLDDIARLSRAHP</sequence>
<dbReference type="PANTHER" id="PTHR48050">
    <property type="entry name" value="STEROL 3-BETA-GLUCOSYLTRANSFERASE"/>
    <property type="match status" value="1"/>
</dbReference>
<evidence type="ECO:0000313" key="3">
    <source>
        <dbReference type="EMBL" id="OLZ63439.1"/>
    </source>
</evidence>
<feature type="domain" description="Erythromycin biosynthesis protein CIII-like C-terminal" evidence="2">
    <location>
        <begin position="297"/>
        <end position="391"/>
    </location>
</feature>
<gene>
    <name evidence="3" type="ORF">AVW11_20670</name>
</gene>
<accession>A0ABX3G057</accession>
<dbReference type="Pfam" id="PF06722">
    <property type="entry name" value="EryCIII-like_C"/>
    <property type="match status" value="1"/>
</dbReference>
<dbReference type="InterPro" id="IPR050426">
    <property type="entry name" value="Glycosyltransferase_28"/>
</dbReference>
<reference evidence="3 4" key="1">
    <citation type="submission" date="2016-01" db="EMBL/GenBank/DDBJ databases">
        <title>Streptomyces amritsarensis strain MTCC 11845 genome sequencing and assembly.</title>
        <authorList>
            <person name="Sharma D."/>
            <person name="Nair G.R."/>
            <person name="Kaur G."/>
            <person name="Manhas R.K."/>
            <person name="Mayilraj S."/>
        </authorList>
    </citation>
    <scope>NUCLEOTIDE SEQUENCE [LARGE SCALE GENOMIC DNA]</scope>
    <source>
        <strain evidence="3 4">MTCC 11845</strain>
    </source>
</reference>
<dbReference type="Gene3D" id="3.40.50.2000">
    <property type="entry name" value="Glycogen Phosphorylase B"/>
    <property type="match status" value="2"/>
</dbReference>
<dbReference type="SUPFAM" id="SSF53756">
    <property type="entry name" value="UDP-Glycosyltransferase/glycogen phosphorylase"/>
    <property type="match status" value="1"/>
</dbReference>